<accession>A0ABS9TQY4</accession>
<reference evidence="1 2" key="1">
    <citation type="submission" date="2022-03" db="EMBL/GenBank/DDBJ databases">
        <title>Pseudonocardia alaer sp. nov., a novel actinomycete isolated from reed forest soil.</title>
        <authorList>
            <person name="Wang L."/>
        </authorList>
    </citation>
    <scope>NUCLEOTIDE SEQUENCE [LARGE SCALE GENOMIC DNA]</scope>
    <source>
        <strain evidence="1 2">Y-16303</strain>
    </source>
</reference>
<dbReference type="PROSITE" id="PS51257">
    <property type="entry name" value="PROKAR_LIPOPROTEIN"/>
    <property type="match status" value="1"/>
</dbReference>
<proteinExistence type="predicted"/>
<gene>
    <name evidence="1" type="ORF">MMF94_35075</name>
</gene>
<name>A0ABS9TQY4_9PSEU</name>
<dbReference type="RefSeq" id="WP_241041762.1">
    <property type="nucleotide sequence ID" value="NZ_BAAAJF010000029.1"/>
</dbReference>
<comment type="caution">
    <text evidence="1">The sequence shown here is derived from an EMBL/GenBank/DDBJ whole genome shotgun (WGS) entry which is preliminary data.</text>
</comment>
<sequence>MDASKEVAGISLCEPMPRWSAVTTAAATACAASAGRPRDPEHRAGGVNRPGSCLAVVFDIRVEPIHPAKSISPDVPALGDIVVTDLF</sequence>
<keyword evidence="2" id="KW-1185">Reference proteome</keyword>
<dbReference type="Proteomes" id="UP001299970">
    <property type="component" value="Unassembled WGS sequence"/>
</dbReference>
<evidence type="ECO:0000313" key="2">
    <source>
        <dbReference type="Proteomes" id="UP001299970"/>
    </source>
</evidence>
<protein>
    <submittedName>
        <fullName evidence="1">Uncharacterized protein</fullName>
    </submittedName>
</protein>
<dbReference type="EMBL" id="JAKXMK010000038">
    <property type="protein sequence ID" value="MCH6170954.1"/>
    <property type="molecule type" value="Genomic_DNA"/>
</dbReference>
<organism evidence="1 2">
    <name type="scientific">Pseudonocardia alaniniphila</name>
    <dbReference type="NCBI Taxonomy" id="75291"/>
    <lineage>
        <taxon>Bacteria</taxon>
        <taxon>Bacillati</taxon>
        <taxon>Actinomycetota</taxon>
        <taxon>Actinomycetes</taxon>
        <taxon>Pseudonocardiales</taxon>
        <taxon>Pseudonocardiaceae</taxon>
        <taxon>Pseudonocardia</taxon>
    </lineage>
</organism>
<evidence type="ECO:0000313" key="1">
    <source>
        <dbReference type="EMBL" id="MCH6170954.1"/>
    </source>
</evidence>